<proteinExistence type="predicted"/>
<evidence type="ECO:0000313" key="3">
    <source>
        <dbReference type="Proteomes" id="UP000244161"/>
    </source>
</evidence>
<accession>A0A2T5IQ81</accession>
<dbReference type="AlphaFoldDB" id="A0A2T5IQ81"/>
<name>A0A2T5IQ81_9LACT</name>
<evidence type="ECO:0000313" key="2">
    <source>
        <dbReference type="EMBL" id="PTQ85982.1"/>
    </source>
</evidence>
<dbReference type="Pfam" id="PF07929">
    <property type="entry name" value="PRiA4_ORF3"/>
    <property type="match status" value="1"/>
</dbReference>
<reference evidence="2 3" key="1">
    <citation type="submission" date="2018-04" db="EMBL/GenBank/DDBJ databases">
        <title>Genomic Encyclopedia of Archaeal and Bacterial Type Strains, Phase II (KMG-II): from individual species to whole genera.</title>
        <authorList>
            <person name="Goeker M."/>
        </authorList>
    </citation>
    <scope>NUCLEOTIDE SEQUENCE [LARGE SCALE GENOMIC DNA]</scope>
    <source>
        <strain evidence="2 3">DSM 18806</strain>
    </source>
</reference>
<dbReference type="EMBL" id="QAOM01000002">
    <property type="protein sequence ID" value="PTQ85982.1"/>
    <property type="molecule type" value="Genomic_DNA"/>
</dbReference>
<feature type="domain" description="Plasmid pRiA4b Orf3-like" evidence="1">
    <location>
        <begin position="2"/>
        <end position="213"/>
    </location>
</feature>
<dbReference type="RefSeq" id="WP_108031574.1">
    <property type="nucleotide sequence ID" value="NZ_QAOM01000002.1"/>
</dbReference>
<dbReference type="Gene3D" id="3.10.290.30">
    <property type="entry name" value="MM3350-like"/>
    <property type="match status" value="1"/>
</dbReference>
<sequence length="248" mass="30028">MKAYIIRIELLDSDPVIWRRVIMPADATFNRLHDVIQRVTNFQSGYPHDGYHLFRFDFPEENLAVTNDEQAYSEHQHYKKNKTLYAKRLKKASPRNLKFEQFHQERLKIEIRKPTGLKIDKYLEAHKEIHYLYDFGADWHFKITLENTVDDYYFGYPTLLDGAEAAPPEDVGGTDGFYEFLKIYRDETHPEHEEIKLWAQSMRFREYDPDRTNSFLKCLNYKKTEWDKIKHDNHRIIEDKYRKNRKDQ</sequence>
<organism evidence="2 3">
    <name type="scientific">Trichococcus patagoniensis</name>
    <dbReference type="NCBI Taxonomy" id="382641"/>
    <lineage>
        <taxon>Bacteria</taxon>
        <taxon>Bacillati</taxon>
        <taxon>Bacillota</taxon>
        <taxon>Bacilli</taxon>
        <taxon>Lactobacillales</taxon>
        <taxon>Carnobacteriaceae</taxon>
        <taxon>Trichococcus</taxon>
    </lineage>
</organism>
<evidence type="ECO:0000259" key="1">
    <source>
        <dbReference type="Pfam" id="PF07929"/>
    </source>
</evidence>
<dbReference type="SUPFAM" id="SSF159941">
    <property type="entry name" value="MM3350-like"/>
    <property type="match status" value="1"/>
</dbReference>
<comment type="caution">
    <text evidence="2">The sequence shown here is derived from an EMBL/GenBank/DDBJ whole genome shotgun (WGS) entry which is preliminary data.</text>
</comment>
<dbReference type="PANTHER" id="PTHR41878">
    <property type="entry name" value="LEXA REPRESSOR-RELATED"/>
    <property type="match status" value="1"/>
</dbReference>
<dbReference type="Proteomes" id="UP000244161">
    <property type="component" value="Unassembled WGS sequence"/>
</dbReference>
<dbReference type="InterPro" id="IPR024047">
    <property type="entry name" value="MM3350-like_sf"/>
</dbReference>
<gene>
    <name evidence="2" type="ORF">C8U37_10285</name>
</gene>
<protein>
    <submittedName>
        <fullName evidence="2">PRiA4b ORF-3-like protein</fullName>
    </submittedName>
</protein>
<keyword evidence="3" id="KW-1185">Reference proteome</keyword>
<dbReference type="OrthoDB" id="9801392at2"/>
<dbReference type="InterPro" id="IPR012912">
    <property type="entry name" value="Plasmid_pRiA4b_Orf3-like"/>
</dbReference>
<dbReference type="PANTHER" id="PTHR41878:SF1">
    <property type="entry name" value="TNPR PROTEIN"/>
    <property type="match status" value="1"/>
</dbReference>